<name>A0A820NSX9_9BILA</name>
<evidence type="ECO:0000259" key="4">
    <source>
        <dbReference type="Pfam" id="PF06974"/>
    </source>
</evidence>
<feature type="compositionally biased region" description="Polar residues" evidence="2">
    <location>
        <begin position="67"/>
        <end position="83"/>
    </location>
</feature>
<keyword evidence="1" id="KW-0175">Coiled coil</keyword>
<dbReference type="GO" id="GO:0008374">
    <property type="term" value="F:O-acyltransferase activity"/>
    <property type="evidence" value="ECO:0007669"/>
    <property type="project" value="InterPro"/>
</dbReference>
<keyword evidence="3" id="KW-0472">Membrane</keyword>
<evidence type="ECO:0000313" key="5">
    <source>
        <dbReference type="EMBL" id="CAF4393745.1"/>
    </source>
</evidence>
<accession>A0A820NSX9</accession>
<evidence type="ECO:0000256" key="1">
    <source>
        <dbReference type="SAM" id="Coils"/>
    </source>
</evidence>
<organism evidence="5 6">
    <name type="scientific">Rotaria socialis</name>
    <dbReference type="NCBI Taxonomy" id="392032"/>
    <lineage>
        <taxon>Eukaryota</taxon>
        <taxon>Metazoa</taxon>
        <taxon>Spiralia</taxon>
        <taxon>Gnathifera</taxon>
        <taxon>Rotifera</taxon>
        <taxon>Eurotatoria</taxon>
        <taxon>Bdelloidea</taxon>
        <taxon>Philodinida</taxon>
        <taxon>Philodinidae</taxon>
        <taxon>Rotaria</taxon>
    </lineage>
</organism>
<feature type="transmembrane region" description="Helical" evidence="3">
    <location>
        <begin position="125"/>
        <end position="149"/>
    </location>
</feature>
<dbReference type="Proteomes" id="UP000663862">
    <property type="component" value="Unassembled WGS sequence"/>
</dbReference>
<gene>
    <name evidence="5" type="ORF">TSG867_LOCUS12471</name>
</gene>
<dbReference type="InterPro" id="IPR036465">
    <property type="entry name" value="vWFA_dom_sf"/>
</dbReference>
<comment type="caution">
    <text evidence="5">The sequence shown here is derived from an EMBL/GenBank/DDBJ whole genome shotgun (WGS) entry which is preliminary data.</text>
</comment>
<dbReference type="PANTHER" id="PTHR31650">
    <property type="entry name" value="O-ACYLTRANSFERASE (WSD1-LIKE) FAMILY PROTEIN"/>
    <property type="match status" value="1"/>
</dbReference>
<reference evidence="5" key="1">
    <citation type="submission" date="2021-02" db="EMBL/GenBank/DDBJ databases">
        <authorList>
            <person name="Nowell W R."/>
        </authorList>
    </citation>
    <scope>NUCLEOTIDE SEQUENCE</scope>
</reference>
<keyword evidence="3" id="KW-0812">Transmembrane</keyword>
<evidence type="ECO:0000256" key="3">
    <source>
        <dbReference type="SAM" id="Phobius"/>
    </source>
</evidence>
<sequence length="1068" mass="121012">MQPDTRWAQSVVSDLVTTPLDANHHTYDIEKKQLSTASIPSSTSQPQLVTTTSFFPPQRVEPIDMPRSQQTATQHRTKTGYTQSATTDEQLTTAIYYQQNRPMKRIIHPADRSSVIVILQAMSTIIFAIFISFPCIILLALLLPICWLVRTSARLICRHQCTVTPCACNYLSSSDLFWFYNSNASTNQTKTDDETNKLNSQTISPIGAAIFFLEGTVNENSLKKLLVHRLITASIRRGSNMGRKLFPRFSQLVISRFSGRMWSDYSQFSIDEHVHEIPHNIQSDEEIQTYLSTLLSTELPLNRPLWRLYYKNRLTLRPNDSILIFLYHPVLSDGISLLRILLKHAVDNRTTQLDIKPRFAGRNRENMIFDYIKAYLFGHKLIFSKLLSRLSKENFFKRTLNKNDNISTRNSQSQQQPRRVVVWSAPFSLTQVNRMKLVTRTRLNTLLSTIVISTVKLYMEKYGLSNPPNMNCVMPCDLRSNTANIVMGNQLSHLCIELPMDIEGNIPLLWSFNDSAKRFKENRDYATMHLFTHITYLLFPYCLANRIISRIYNSASLWLTSIAVGNSAALATISVCNRDVRNLICFSPSIGTANINFCITTYADDIRLAVIADPNIVPNPNYFTECFIQQLTVVQDLLAHRRIPGEIRRITRPPRIQPQKQSISSISDMPDDLSIEEIQAKMATLQQELLSLKSQFENVDMTDPSCQSQRLIITTKLEELRREFRELLIKLQERQCELSGMIPSDEEDEMDPHVRDRQVGMRRAQSVSICDNTQRDTQSRISLNRPPPITATISPRTLEITTNTNFHLDSNEITCFSYVNGEDKSEFIIDLTLLINSPGSIRHPENFEKAKQALHNSVNWLNVGVLKKLVERVPRVFVIFTDGHSNTGPAGMPATQALRDTLIEGSAFATGIGNIGQQGEQELTAIAGITGNVLSIASYSDLICAANAIAIQICDYPASIEPNVRTQVEVTGNITQYYKIHTSNKVAKNTFFEIEINDIEGQSIVHTSRTDGKPKSFASKSNSKRTVRSNVYTTCVPADPQHAYFSVQIVKSKMCKSNFIVRVNSFDS</sequence>
<evidence type="ECO:0000256" key="2">
    <source>
        <dbReference type="SAM" id="MobiDB-lite"/>
    </source>
</evidence>
<feature type="region of interest" description="Disordered" evidence="2">
    <location>
        <begin position="59"/>
        <end position="83"/>
    </location>
</feature>
<dbReference type="PANTHER" id="PTHR31650:SF1">
    <property type="entry name" value="WAX ESTER SYNTHASE_DIACYLGLYCEROL ACYLTRANSFERASE 4-RELATED"/>
    <property type="match status" value="1"/>
</dbReference>
<dbReference type="GO" id="GO:0005886">
    <property type="term" value="C:plasma membrane"/>
    <property type="evidence" value="ECO:0007669"/>
    <property type="project" value="TreeGrafter"/>
</dbReference>
<feature type="domain" description="O-acyltransferase WSD1 C-terminal" evidence="4">
    <location>
        <begin position="487"/>
        <end position="632"/>
    </location>
</feature>
<dbReference type="InterPro" id="IPR045034">
    <property type="entry name" value="O-acyltransferase_WSD1-like"/>
</dbReference>
<dbReference type="GO" id="GO:0019432">
    <property type="term" value="P:triglyceride biosynthetic process"/>
    <property type="evidence" value="ECO:0007669"/>
    <property type="project" value="TreeGrafter"/>
</dbReference>
<dbReference type="SUPFAM" id="SSF53300">
    <property type="entry name" value="vWA-like"/>
    <property type="match status" value="1"/>
</dbReference>
<dbReference type="InterPro" id="IPR009721">
    <property type="entry name" value="O-acyltransferase_WSD1_C"/>
</dbReference>
<dbReference type="Pfam" id="PF06974">
    <property type="entry name" value="WS_DGAT_C"/>
    <property type="match status" value="1"/>
</dbReference>
<dbReference type="EMBL" id="CAJOBQ010000631">
    <property type="protein sequence ID" value="CAF4393745.1"/>
    <property type="molecule type" value="Genomic_DNA"/>
</dbReference>
<keyword evidence="3" id="KW-1133">Transmembrane helix</keyword>
<feature type="region of interest" description="Disordered" evidence="2">
    <location>
        <begin position="760"/>
        <end position="788"/>
    </location>
</feature>
<protein>
    <recommendedName>
        <fullName evidence="4">O-acyltransferase WSD1 C-terminal domain-containing protein</fullName>
    </recommendedName>
</protein>
<dbReference type="AlphaFoldDB" id="A0A820NSX9"/>
<dbReference type="Gene3D" id="3.40.50.410">
    <property type="entry name" value="von Willebrand factor, type A domain"/>
    <property type="match status" value="1"/>
</dbReference>
<evidence type="ECO:0000313" key="6">
    <source>
        <dbReference type="Proteomes" id="UP000663862"/>
    </source>
</evidence>
<proteinExistence type="predicted"/>
<feature type="coiled-coil region" evidence="1">
    <location>
        <begin position="675"/>
        <end position="737"/>
    </location>
</feature>